<proteinExistence type="predicted"/>
<evidence type="ECO:0000313" key="2">
    <source>
        <dbReference type="EMBL" id="TLX44949.1"/>
    </source>
</evidence>
<reference evidence="2 3" key="1">
    <citation type="submission" date="2019-05" db="EMBL/GenBank/DDBJ databases">
        <authorList>
            <person name="Zhou X."/>
        </authorList>
    </citation>
    <scope>NUCLEOTIDE SEQUENCE [LARGE SCALE GENOMIC DNA]</scope>
    <source>
        <strain evidence="2 3">DSM 432</strain>
    </source>
</reference>
<evidence type="ECO:0000313" key="3">
    <source>
        <dbReference type="Proteomes" id="UP000305131"/>
    </source>
</evidence>
<feature type="region of interest" description="Disordered" evidence="1">
    <location>
        <begin position="53"/>
        <end position="72"/>
    </location>
</feature>
<sequence length="72" mass="7512">MTDVSSSRPWGDPASTAAYIATITTELSRLAENHGFTTLAYILEMARLEAKSLADDPLAGSERGASPRGGGT</sequence>
<comment type="caution">
    <text evidence="2">The sequence shown here is derived from an EMBL/GenBank/DDBJ whole genome shotgun (WGS) entry which is preliminary data.</text>
</comment>
<dbReference type="AlphaFoldDB" id="A0A6C1KL19"/>
<dbReference type="RefSeq" id="WP_138397576.1">
    <property type="nucleotide sequence ID" value="NZ_JBAFVI010000004.1"/>
</dbReference>
<organism evidence="2 3">
    <name type="scientific">Xanthobacter autotrophicus</name>
    <dbReference type="NCBI Taxonomy" id="280"/>
    <lineage>
        <taxon>Bacteria</taxon>
        <taxon>Pseudomonadati</taxon>
        <taxon>Pseudomonadota</taxon>
        <taxon>Alphaproteobacteria</taxon>
        <taxon>Hyphomicrobiales</taxon>
        <taxon>Xanthobacteraceae</taxon>
        <taxon>Xanthobacter</taxon>
    </lineage>
</organism>
<dbReference type="EMBL" id="VAUP01000002">
    <property type="protein sequence ID" value="TLX44949.1"/>
    <property type="molecule type" value="Genomic_DNA"/>
</dbReference>
<dbReference type="Proteomes" id="UP000305131">
    <property type="component" value="Unassembled WGS sequence"/>
</dbReference>
<evidence type="ECO:0000256" key="1">
    <source>
        <dbReference type="SAM" id="MobiDB-lite"/>
    </source>
</evidence>
<dbReference type="OrthoDB" id="8456023at2"/>
<dbReference type="GeneID" id="95771945"/>
<gene>
    <name evidence="2" type="ORF">FBQ73_00515</name>
</gene>
<name>A0A6C1KL19_XANAU</name>
<accession>A0A6C1KL19</accession>
<protein>
    <submittedName>
        <fullName evidence="2">Uncharacterized protein</fullName>
    </submittedName>
</protein>